<accession>A0A1J7I9H6</accession>
<dbReference type="EMBL" id="KV875104">
    <property type="protein sequence ID" value="OIW24311.1"/>
    <property type="molecule type" value="Genomic_DNA"/>
</dbReference>
<proteinExistence type="predicted"/>
<dbReference type="AlphaFoldDB" id="A0A1J7I9H6"/>
<evidence type="ECO:0000313" key="1">
    <source>
        <dbReference type="EMBL" id="OIW24311.1"/>
    </source>
</evidence>
<dbReference type="OrthoDB" id="417125at2759"/>
<keyword evidence="2" id="KW-1185">Reference proteome</keyword>
<protein>
    <submittedName>
        <fullName evidence="1">Uncharacterized protein</fullName>
    </submittedName>
</protein>
<organism evidence="1 2">
    <name type="scientific">Coniochaeta ligniaria NRRL 30616</name>
    <dbReference type="NCBI Taxonomy" id="1408157"/>
    <lineage>
        <taxon>Eukaryota</taxon>
        <taxon>Fungi</taxon>
        <taxon>Dikarya</taxon>
        <taxon>Ascomycota</taxon>
        <taxon>Pezizomycotina</taxon>
        <taxon>Sordariomycetes</taxon>
        <taxon>Sordariomycetidae</taxon>
        <taxon>Coniochaetales</taxon>
        <taxon>Coniochaetaceae</taxon>
        <taxon>Coniochaeta</taxon>
    </lineage>
</organism>
<gene>
    <name evidence="1" type="ORF">CONLIGDRAFT_685930</name>
</gene>
<sequence length="193" mass="21787">MAAQTTLQTRRIDYVIPHDDDQVIRDTLVRFGGPSSYPIVTEAQDGRELHGPTQLSIWVAVQVMRPKAGAGTGEARVQMALPLVLVVRQLRAWSLDLSRLWFRSAVYTRLVLPDITTQEFPTAPYHVNSVPRIVWLFTGTCHVTTIKANEYSILRAVLLDPKLAGYEVIVTLADYDNNVQIELLDITMVAMRW</sequence>
<reference evidence="1 2" key="1">
    <citation type="submission" date="2016-10" db="EMBL/GenBank/DDBJ databases">
        <title>Draft genome sequence of Coniochaeta ligniaria NRRL30616, a lignocellulolytic fungus for bioabatement of inhibitors in plant biomass hydrolysates.</title>
        <authorList>
            <consortium name="DOE Joint Genome Institute"/>
            <person name="Jimenez D.J."/>
            <person name="Hector R.E."/>
            <person name="Riley R."/>
            <person name="Sun H."/>
            <person name="Grigoriev I.V."/>
            <person name="Van Elsas J.D."/>
            <person name="Nichols N.N."/>
        </authorList>
    </citation>
    <scope>NUCLEOTIDE SEQUENCE [LARGE SCALE GENOMIC DNA]</scope>
    <source>
        <strain evidence="1 2">NRRL 30616</strain>
    </source>
</reference>
<name>A0A1J7I9H6_9PEZI</name>
<dbReference type="Proteomes" id="UP000182658">
    <property type="component" value="Unassembled WGS sequence"/>
</dbReference>
<evidence type="ECO:0000313" key="2">
    <source>
        <dbReference type="Proteomes" id="UP000182658"/>
    </source>
</evidence>
<dbReference type="InParanoid" id="A0A1J7I9H6"/>